<name>A0AAU9UBB2_EUPED</name>
<comment type="caution">
    <text evidence="3">The sequence shown here is derived from an EMBL/GenBank/DDBJ whole genome shotgun (WGS) entry which is preliminary data.</text>
</comment>
<gene>
    <name evidence="3" type="ORF">EEDITHA_LOCUS11928</name>
</gene>
<keyword evidence="1" id="KW-0175">Coiled coil</keyword>
<accession>A0AAU9UBB2</accession>
<feature type="compositionally biased region" description="Low complexity" evidence="2">
    <location>
        <begin position="180"/>
        <end position="202"/>
    </location>
</feature>
<feature type="coiled-coil region" evidence="1">
    <location>
        <begin position="33"/>
        <end position="67"/>
    </location>
</feature>
<dbReference type="AlphaFoldDB" id="A0AAU9UBB2"/>
<organism evidence="3 4">
    <name type="scientific">Euphydryas editha</name>
    <name type="common">Edith's checkerspot</name>
    <dbReference type="NCBI Taxonomy" id="104508"/>
    <lineage>
        <taxon>Eukaryota</taxon>
        <taxon>Metazoa</taxon>
        <taxon>Ecdysozoa</taxon>
        <taxon>Arthropoda</taxon>
        <taxon>Hexapoda</taxon>
        <taxon>Insecta</taxon>
        <taxon>Pterygota</taxon>
        <taxon>Neoptera</taxon>
        <taxon>Endopterygota</taxon>
        <taxon>Lepidoptera</taxon>
        <taxon>Glossata</taxon>
        <taxon>Ditrysia</taxon>
        <taxon>Papilionoidea</taxon>
        <taxon>Nymphalidae</taxon>
        <taxon>Nymphalinae</taxon>
        <taxon>Euphydryas</taxon>
    </lineage>
</organism>
<proteinExistence type="predicted"/>
<protein>
    <recommendedName>
        <fullName evidence="5">Gag-like protein</fullName>
    </recommendedName>
</protein>
<evidence type="ECO:0008006" key="5">
    <source>
        <dbReference type="Google" id="ProtNLM"/>
    </source>
</evidence>
<evidence type="ECO:0000313" key="4">
    <source>
        <dbReference type="Proteomes" id="UP001153954"/>
    </source>
</evidence>
<evidence type="ECO:0000256" key="1">
    <source>
        <dbReference type="SAM" id="Coils"/>
    </source>
</evidence>
<reference evidence="3" key="1">
    <citation type="submission" date="2022-03" db="EMBL/GenBank/DDBJ databases">
        <authorList>
            <person name="Tunstrom K."/>
        </authorList>
    </citation>
    <scope>NUCLEOTIDE SEQUENCE</scope>
</reference>
<dbReference type="EMBL" id="CAKOGL010000016">
    <property type="protein sequence ID" value="CAH2096610.1"/>
    <property type="molecule type" value="Genomic_DNA"/>
</dbReference>
<evidence type="ECO:0000313" key="3">
    <source>
        <dbReference type="EMBL" id="CAH2096610.1"/>
    </source>
</evidence>
<keyword evidence="4" id="KW-1185">Reference proteome</keyword>
<feature type="compositionally biased region" description="Basic residues" evidence="2">
    <location>
        <begin position="203"/>
        <end position="212"/>
    </location>
</feature>
<evidence type="ECO:0000256" key="2">
    <source>
        <dbReference type="SAM" id="MobiDB-lite"/>
    </source>
</evidence>
<feature type="compositionally biased region" description="Basic and acidic residues" evidence="2">
    <location>
        <begin position="123"/>
        <end position="132"/>
    </location>
</feature>
<sequence length="390" mass="41384">MVATRSSNLKGTFQRALKNAAASIKTVVEALRERTASEEVRRLQAENSSLRRDLDDLRRQVVELRGQRSQQSAPTCLQRPEEGLVEKVSASVIRSVGRMIDARFAGLEDRLLPAKTLRPPLAADRKKKERTTQKAPSSSATPAPVKKRRAHVSEEAALAVQTGDGEWTTVAKRAKKKKTAPMSYAAAAAATPASKGPQPQSPAKKKKAKKPKLSAPRSPAVLVTLDEYAESKGVTSRHCHLLKQAADTIDLAELGIVGGLKLRRAATGARLLELPKGQTPEAAGRLAEAMQEALGSMAKVVQPIKLAGVRISGLDDSVSCEMVAEAVAKSSAPCAALNAWESGTLALPVRLRLTAAARASGVASRGTSPAIAPGHCTAPFVLPPANRRRI</sequence>
<dbReference type="Proteomes" id="UP001153954">
    <property type="component" value="Unassembled WGS sequence"/>
</dbReference>
<feature type="region of interest" description="Disordered" evidence="2">
    <location>
        <begin position="118"/>
        <end position="217"/>
    </location>
</feature>